<evidence type="ECO:0000313" key="4">
    <source>
        <dbReference type="EMBL" id="GIJ73194.1"/>
    </source>
</evidence>
<proteinExistence type="inferred from homology"/>
<dbReference type="InterPro" id="IPR001173">
    <property type="entry name" value="Glyco_trans_2-like"/>
</dbReference>
<evidence type="ECO:0000259" key="3">
    <source>
        <dbReference type="Pfam" id="PF00535"/>
    </source>
</evidence>
<dbReference type="SUPFAM" id="SSF53448">
    <property type="entry name" value="Nucleotide-diphospho-sugar transferases"/>
    <property type="match status" value="1"/>
</dbReference>
<accession>A0A8J4EFU0</accession>
<comment type="caution">
    <text evidence="4">The sequence shown here is derived from an EMBL/GenBank/DDBJ whole genome shotgun (WGS) entry which is preliminary data.</text>
</comment>
<dbReference type="PANTHER" id="PTHR48090:SF7">
    <property type="entry name" value="RFBJ PROTEIN"/>
    <property type="match status" value="1"/>
</dbReference>
<dbReference type="PANTHER" id="PTHR48090">
    <property type="entry name" value="UNDECAPRENYL-PHOSPHATE 4-DEOXY-4-FORMAMIDO-L-ARABINOSE TRANSFERASE-RELATED"/>
    <property type="match status" value="1"/>
</dbReference>
<name>A0A8J4EFU0_9ACTN</name>
<feature type="domain" description="Glycosyltransferase 2-like" evidence="3">
    <location>
        <begin position="29"/>
        <end position="164"/>
    </location>
</feature>
<sequence>MLAPVVVPPCPRTPAAPIGSTASALPRVSVVIPTLNEARNLPHVFALLPADIYEVVVVDGNSTDDTIAVARRLRPDVRIVRQTRRGKGNALACGFAACRGDIIVMLDADGSTDPREIPAFVAALRAGADYAKGSRFVAGGGSTDITGIRRTGNHALNLIANVLNGTRFTDLCYGYNAFWRHCLPTLNLDAGHEDAAGAMCWGDGFEIETIINVRVARAGLTVAEVPSFEHDRIHGESNLNAVRDGLRVLRTLARERLRRPSAHRPTHQHAHAVAAASL</sequence>
<gene>
    <name evidence="4" type="ORF">Voc01_081110</name>
</gene>
<dbReference type="Gene3D" id="3.90.550.10">
    <property type="entry name" value="Spore Coat Polysaccharide Biosynthesis Protein SpsA, Chain A"/>
    <property type="match status" value="1"/>
</dbReference>
<dbReference type="Pfam" id="PF00535">
    <property type="entry name" value="Glycos_transf_2"/>
    <property type="match status" value="1"/>
</dbReference>
<evidence type="ECO:0000256" key="2">
    <source>
        <dbReference type="SAM" id="MobiDB-lite"/>
    </source>
</evidence>
<dbReference type="RefSeq" id="WP_239160846.1">
    <property type="nucleotide sequence ID" value="NZ_BOPH01000112.1"/>
</dbReference>
<evidence type="ECO:0000313" key="5">
    <source>
        <dbReference type="Proteomes" id="UP000635606"/>
    </source>
</evidence>
<dbReference type="InterPro" id="IPR029044">
    <property type="entry name" value="Nucleotide-diphossugar_trans"/>
</dbReference>
<feature type="region of interest" description="Disordered" evidence="2">
    <location>
        <begin position="259"/>
        <end position="278"/>
    </location>
</feature>
<reference evidence="4" key="1">
    <citation type="submission" date="2021-01" db="EMBL/GenBank/DDBJ databases">
        <title>Whole genome shotgun sequence of Virgisporangium ochraceum NBRC 16418.</title>
        <authorList>
            <person name="Komaki H."/>
            <person name="Tamura T."/>
        </authorList>
    </citation>
    <scope>NUCLEOTIDE SEQUENCE</scope>
    <source>
        <strain evidence="4">NBRC 16418</strain>
    </source>
</reference>
<dbReference type="CDD" id="cd04179">
    <property type="entry name" value="DPM_DPG-synthase_like"/>
    <property type="match status" value="1"/>
</dbReference>
<protein>
    <recommendedName>
        <fullName evidence="3">Glycosyltransferase 2-like domain-containing protein</fullName>
    </recommendedName>
</protein>
<dbReference type="Proteomes" id="UP000635606">
    <property type="component" value="Unassembled WGS sequence"/>
</dbReference>
<organism evidence="4 5">
    <name type="scientific">Virgisporangium ochraceum</name>
    <dbReference type="NCBI Taxonomy" id="65505"/>
    <lineage>
        <taxon>Bacteria</taxon>
        <taxon>Bacillati</taxon>
        <taxon>Actinomycetota</taxon>
        <taxon>Actinomycetes</taxon>
        <taxon>Micromonosporales</taxon>
        <taxon>Micromonosporaceae</taxon>
        <taxon>Virgisporangium</taxon>
    </lineage>
</organism>
<dbReference type="EMBL" id="BOPH01000112">
    <property type="protein sequence ID" value="GIJ73194.1"/>
    <property type="molecule type" value="Genomic_DNA"/>
</dbReference>
<feature type="compositionally biased region" description="Basic residues" evidence="2">
    <location>
        <begin position="259"/>
        <end position="270"/>
    </location>
</feature>
<dbReference type="AlphaFoldDB" id="A0A8J4EFU0"/>
<comment type="similarity">
    <text evidence="1">Belongs to the glycosyltransferase 2 family.</text>
</comment>
<evidence type="ECO:0000256" key="1">
    <source>
        <dbReference type="ARBA" id="ARBA00006739"/>
    </source>
</evidence>
<keyword evidence="5" id="KW-1185">Reference proteome</keyword>
<dbReference type="InterPro" id="IPR050256">
    <property type="entry name" value="Glycosyltransferase_2"/>
</dbReference>